<protein>
    <submittedName>
        <fullName evidence="2">Uncharacterized protein</fullName>
    </submittedName>
</protein>
<evidence type="ECO:0000313" key="2">
    <source>
        <dbReference type="EMBL" id="MFC5654441.1"/>
    </source>
</evidence>
<dbReference type="Proteomes" id="UP001596065">
    <property type="component" value="Unassembled WGS sequence"/>
</dbReference>
<reference evidence="3" key="1">
    <citation type="journal article" date="2019" name="Int. J. Syst. Evol. Microbiol.">
        <title>The Global Catalogue of Microorganisms (GCM) 10K type strain sequencing project: providing services to taxonomists for standard genome sequencing and annotation.</title>
        <authorList>
            <consortium name="The Broad Institute Genomics Platform"/>
            <consortium name="The Broad Institute Genome Sequencing Center for Infectious Disease"/>
            <person name="Wu L."/>
            <person name="Ma J."/>
        </authorList>
    </citation>
    <scope>NUCLEOTIDE SEQUENCE [LARGE SCALE GENOMIC DNA]</scope>
    <source>
        <strain evidence="3">KCTC 5701</strain>
    </source>
</reference>
<keyword evidence="3" id="KW-1185">Reference proteome</keyword>
<sequence>MPATAHQPESDGDSLAPVVSLAGRRGAQPGTADPAALPGATVEGQLAAEAVRHWTGVFRNAGLDLGDEATVATVSVVAKELERLTSGLLVLREGQGHLPPDPDAGVDFTSAVQMTGLFRDLVHAAEEAAKAKR</sequence>
<feature type="region of interest" description="Disordered" evidence="1">
    <location>
        <begin position="1"/>
        <end position="38"/>
    </location>
</feature>
<organism evidence="2 3">
    <name type="scientific">Streptomyces nogalater</name>
    <dbReference type="NCBI Taxonomy" id="38314"/>
    <lineage>
        <taxon>Bacteria</taxon>
        <taxon>Bacillati</taxon>
        <taxon>Actinomycetota</taxon>
        <taxon>Actinomycetes</taxon>
        <taxon>Kitasatosporales</taxon>
        <taxon>Streptomycetaceae</taxon>
        <taxon>Streptomyces</taxon>
    </lineage>
</organism>
<dbReference type="RefSeq" id="WP_344347209.1">
    <property type="nucleotide sequence ID" value="NZ_BAAASM010000009.1"/>
</dbReference>
<name>A0ABW0W8C3_STRNO</name>
<proteinExistence type="predicted"/>
<evidence type="ECO:0000313" key="3">
    <source>
        <dbReference type="Proteomes" id="UP001596065"/>
    </source>
</evidence>
<comment type="caution">
    <text evidence="2">The sequence shown here is derived from an EMBL/GenBank/DDBJ whole genome shotgun (WGS) entry which is preliminary data.</text>
</comment>
<accession>A0ABW0W8C3</accession>
<evidence type="ECO:0000256" key="1">
    <source>
        <dbReference type="SAM" id="MobiDB-lite"/>
    </source>
</evidence>
<gene>
    <name evidence="2" type="ORF">ACFP3J_02905</name>
</gene>
<dbReference type="EMBL" id="JBHSOE010000003">
    <property type="protein sequence ID" value="MFC5654441.1"/>
    <property type="molecule type" value="Genomic_DNA"/>
</dbReference>